<dbReference type="PROSITE" id="PS00765">
    <property type="entry name" value="P_GLUCOSE_ISOMERASE_1"/>
    <property type="match status" value="1"/>
</dbReference>
<dbReference type="GO" id="GO:0051156">
    <property type="term" value="P:glucose 6-phosphate metabolic process"/>
    <property type="evidence" value="ECO:0007669"/>
    <property type="project" value="TreeGrafter"/>
</dbReference>
<dbReference type="CDD" id="cd05015">
    <property type="entry name" value="SIS_PGI_1"/>
    <property type="match status" value="1"/>
</dbReference>
<dbReference type="SUPFAM" id="SSF53697">
    <property type="entry name" value="SIS domain"/>
    <property type="match status" value="1"/>
</dbReference>
<keyword evidence="6 9" id="KW-0324">Glycolysis</keyword>
<dbReference type="InterPro" id="IPR046348">
    <property type="entry name" value="SIS_dom_sf"/>
</dbReference>
<dbReference type="GO" id="GO:0005829">
    <property type="term" value="C:cytosol"/>
    <property type="evidence" value="ECO:0007669"/>
    <property type="project" value="TreeGrafter"/>
</dbReference>
<evidence type="ECO:0000256" key="4">
    <source>
        <dbReference type="ARBA" id="ARBA00018388"/>
    </source>
</evidence>
<name>A0AAV2R366_MEGNR</name>
<dbReference type="PANTHER" id="PTHR11469:SF1">
    <property type="entry name" value="GLUCOSE-6-PHOSPHATE ISOMERASE"/>
    <property type="match status" value="1"/>
</dbReference>
<evidence type="ECO:0000313" key="11">
    <source>
        <dbReference type="Proteomes" id="UP001497623"/>
    </source>
</evidence>
<dbReference type="InterPro" id="IPR035482">
    <property type="entry name" value="SIS_PGI_2"/>
</dbReference>
<evidence type="ECO:0000256" key="7">
    <source>
        <dbReference type="ARBA" id="ARBA00023235"/>
    </source>
</evidence>
<keyword evidence="7 9" id="KW-0413">Isomerase</keyword>
<dbReference type="GO" id="GO:0097367">
    <property type="term" value="F:carbohydrate derivative binding"/>
    <property type="evidence" value="ECO:0007669"/>
    <property type="project" value="InterPro"/>
</dbReference>
<dbReference type="InterPro" id="IPR035476">
    <property type="entry name" value="SIS_PGI_1"/>
</dbReference>
<gene>
    <name evidence="10" type="ORF">MNOR_LOCUS18640</name>
</gene>
<keyword evidence="11" id="KW-1185">Reference proteome</keyword>
<dbReference type="Pfam" id="PF00342">
    <property type="entry name" value="PGI"/>
    <property type="match status" value="1"/>
</dbReference>
<dbReference type="EMBL" id="CAXKWB010013438">
    <property type="protein sequence ID" value="CAL4107730.1"/>
    <property type="molecule type" value="Genomic_DNA"/>
</dbReference>
<evidence type="ECO:0000313" key="10">
    <source>
        <dbReference type="EMBL" id="CAL4107730.1"/>
    </source>
</evidence>
<dbReference type="FunFam" id="3.40.50.10490:FF:000004">
    <property type="entry name" value="Glucose-6-phosphate isomerase"/>
    <property type="match status" value="1"/>
</dbReference>
<comment type="similarity">
    <text evidence="2 9">Belongs to the GPI family.</text>
</comment>
<evidence type="ECO:0000256" key="2">
    <source>
        <dbReference type="ARBA" id="ARBA00006604"/>
    </source>
</evidence>
<organism evidence="10 11">
    <name type="scientific">Meganyctiphanes norvegica</name>
    <name type="common">Northern krill</name>
    <name type="synonym">Thysanopoda norvegica</name>
    <dbReference type="NCBI Taxonomy" id="48144"/>
    <lineage>
        <taxon>Eukaryota</taxon>
        <taxon>Metazoa</taxon>
        <taxon>Ecdysozoa</taxon>
        <taxon>Arthropoda</taxon>
        <taxon>Crustacea</taxon>
        <taxon>Multicrustacea</taxon>
        <taxon>Malacostraca</taxon>
        <taxon>Eumalacostraca</taxon>
        <taxon>Eucarida</taxon>
        <taxon>Euphausiacea</taxon>
        <taxon>Euphausiidae</taxon>
        <taxon>Meganyctiphanes</taxon>
    </lineage>
</organism>
<dbReference type="InterPro" id="IPR018189">
    <property type="entry name" value="Phosphoglucose_isomerase_CS"/>
</dbReference>
<comment type="caution">
    <text evidence="10">The sequence shown here is derived from an EMBL/GenBank/DDBJ whole genome shotgun (WGS) entry which is preliminary data.</text>
</comment>
<evidence type="ECO:0000256" key="1">
    <source>
        <dbReference type="ARBA" id="ARBA00004926"/>
    </source>
</evidence>
<protein>
    <recommendedName>
        <fullName evidence="4 9">Glucose-6-phosphate isomerase</fullName>
        <ecNumber evidence="3 9">5.3.1.9</ecNumber>
    </recommendedName>
</protein>
<dbReference type="GO" id="GO:0006094">
    <property type="term" value="P:gluconeogenesis"/>
    <property type="evidence" value="ECO:0007669"/>
    <property type="project" value="UniProtKB-KW"/>
</dbReference>
<dbReference type="Proteomes" id="UP001497623">
    <property type="component" value="Unassembled WGS sequence"/>
</dbReference>
<dbReference type="PROSITE" id="PS51463">
    <property type="entry name" value="P_GLUCOSE_ISOMERASE_3"/>
    <property type="match status" value="1"/>
</dbReference>
<dbReference type="PRINTS" id="PR00662">
    <property type="entry name" value="G6PISOMERASE"/>
</dbReference>
<sequence length="553" mass="61911">MEGKGFLSEESAYKALQDYYNKNGSSINILEMFKAEAGRFDKYSVTLPTPSDGEILVDYSKNRINDEVIKLLLDLARARKVEASRDAMFCGDKINFTENRAVLHIALRNRGNTPIMVEGQDVMPGVNAVLDHMKEFCGQVISGDWKGYTGKSITDVVNIGIGGSDLGPLMVTETLKPYAIGPHVHFVSNIDGTHMAKTLKLLNPETTLFIIASKTFTTQETITNATSAKNWFLQAAKDPSAVAKHFVALSTNGPKCKEFGIDEANMFGFWDWVGGRYSLWSAIGMSIALHIGYDNFVKLLEGAHYMDNHFKTAPLEKNVPVILALLGVWYHNFYGAESTALLPYDQYMHRFAAYFQQGDMESNGKYVTRSGRKVDYSTGPIVWGEPGTNGQHAFYQLVHQGTRLIPADFIAPAVSHNPIEDNKHHKILMANFLAQTEALMKGKTSEEAKAELEKSGMPADKVNHILPHKHRWMNNNNININSLTVLTLFVAPYERKLFDIFPRILRDIASQNNMQVKVSKTLVRFFKPDHPAQSLRTSRDRPVCGVNFVKSHL</sequence>
<reference evidence="10 11" key="1">
    <citation type="submission" date="2024-05" db="EMBL/GenBank/DDBJ databases">
        <authorList>
            <person name="Wallberg A."/>
        </authorList>
    </citation>
    <scope>NUCLEOTIDE SEQUENCE [LARGE SCALE GENOMIC DNA]</scope>
</reference>
<feature type="non-terminal residue" evidence="10">
    <location>
        <position position="553"/>
    </location>
</feature>
<evidence type="ECO:0000256" key="8">
    <source>
        <dbReference type="ARBA" id="ARBA00029321"/>
    </source>
</evidence>
<evidence type="ECO:0000256" key="3">
    <source>
        <dbReference type="ARBA" id="ARBA00011952"/>
    </source>
</evidence>
<proteinExistence type="inferred from homology"/>
<dbReference type="Gene3D" id="3.40.50.10490">
    <property type="entry name" value="Glucose-6-phosphate isomerase like protein, domain 1"/>
    <property type="match status" value="2"/>
</dbReference>
<comment type="catalytic activity">
    <reaction evidence="8 9">
        <text>alpha-D-glucose 6-phosphate = beta-D-fructose 6-phosphate</text>
        <dbReference type="Rhea" id="RHEA:11816"/>
        <dbReference type="ChEBI" id="CHEBI:57634"/>
        <dbReference type="ChEBI" id="CHEBI:58225"/>
        <dbReference type="EC" id="5.3.1.9"/>
    </reaction>
</comment>
<dbReference type="CDD" id="cd05016">
    <property type="entry name" value="SIS_PGI_2"/>
    <property type="match status" value="1"/>
</dbReference>
<dbReference type="GO" id="GO:0048029">
    <property type="term" value="F:monosaccharide binding"/>
    <property type="evidence" value="ECO:0007669"/>
    <property type="project" value="TreeGrafter"/>
</dbReference>
<dbReference type="InterPro" id="IPR001672">
    <property type="entry name" value="G6P_Isomerase"/>
</dbReference>
<dbReference type="PANTHER" id="PTHR11469">
    <property type="entry name" value="GLUCOSE-6-PHOSPHATE ISOMERASE"/>
    <property type="match status" value="1"/>
</dbReference>
<evidence type="ECO:0000256" key="6">
    <source>
        <dbReference type="ARBA" id="ARBA00023152"/>
    </source>
</evidence>
<dbReference type="EC" id="5.3.1.9" evidence="3 9"/>
<dbReference type="GO" id="GO:0004347">
    <property type="term" value="F:glucose-6-phosphate isomerase activity"/>
    <property type="evidence" value="ECO:0007669"/>
    <property type="project" value="UniProtKB-EC"/>
</dbReference>
<dbReference type="GO" id="GO:0006096">
    <property type="term" value="P:glycolytic process"/>
    <property type="evidence" value="ECO:0007669"/>
    <property type="project" value="UniProtKB-KW"/>
</dbReference>
<evidence type="ECO:0000256" key="9">
    <source>
        <dbReference type="RuleBase" id="RU000612"/>
    </source>
</evidence>
<comment type="pathway">
    <text evidence="1 9">Carbohydrate degradation; glycolysis; D-glyceraldehyde 3-phosphate and glycerone phosphate from D-glucose: step 2/4.</text>
</comment>
<accession>A0AAV2R366</accession>
<dbReference type="NCBIfam" id="NF001211">
    <property type="entry name" value="PRK00179.1"/>
    <property type="match status" value="1"/>
</dbReference>
<keyword evidence="5 9" id="KW-0312">Gluconeogenesis</keyword>
<evidence type="ECO:0000256" key="5">
    <source>
        <dbReference type="ARBA" id="ARBA00022432"/>
    </source>
</evidence>
<dbReference type="AlphaFoldDB" id="A0AAV2R366"/>
<dbReference type="HAMAP" id="MF_00473">
    <property type="entry name" value="G6P_isomerase"/>
    <property type="match status" value="1"/>
</dbReference>